<keyword evidence="2" id="KW-0472">Membrane</keyword>
<keyword evidence="2" id="KW-1133">Transmembrane helix</keyword>
<feature type="transmembrane region" description="Helical" evidence="2">
    <location>
        <begin position="93"/>
        <end position="112"/>
    </location>
</feature>
<protein>
    <submittedName>
        <fullName evidence="3">U-box domain-containing protein 10</fullName>
    </submittedName>
</protein>
<dbReference type="AlphaFoldDB" id="A0A0B2SU25"/>
<reference evidence="3" key="1">
    <citation type="submission" date="2014-07" db="EMBL/GenBank/DDBJ databases">
        <title>Identification of a novel salt tolerance gene in wild soybean by whole-genome sequencing.</title>
        <authorList>
            <person name="Lam H.-M."/>
            <person name="Qi X."/>
            <person name="Li M.-W."/>
            <person name="Liu X."/>
            <person name="Xie M."/>
            <person name="Ni M."/>
            <person name="Xu X."/>
        </authorList>
    </citation>
    <scope>NUCLEOTIDE SEQUENCE [LARGE SCALE GENOMIC DNA]</scope>
    <source>
        <tissue evidence="3">Root</tissue>
    </source>
</reference>
<evidence type="ECO:0000313" key="3">
    <source>
        <dbReference type="EMBL" id="KHN48360.1"/>
    </source>
</evidence>
<keyword evidence="1" id="KW-0833">Ubl conjugation pathway</keyword>
<gene>
    <name evidence="3" type="ORF">glysoja_047642</name>
</gene>
<name>A0A0B2SU25_GLYSO</name>
<dbReference type="PANTHER" id="PTHR23315:SF64">
    <property type="entry name" value="ARM REPEAT SUPERFAMILY PROTEIN"/>
    <property type="match status" value="1"/>
</dbReference>
<organism evidence="3">
    <name type="scientific">Glycine soja</name>
    <name type="common">Wild soybean</name>
    <dbReference type="NCBI Taxonomy" id="3848"/>
    <lineage>
        <taxon>Eukaryota</taxon>
        <taxon>Viridiplantae</taxon>
        <taxon>Streptophyta</taxon>
        <taxon>Embryophyta</taxon>
        <taxon>Tracheophyta</taxon>
        <taxon>Spermatophyta</taxon>
        <taxon>Magnoliopsida</taxon>
        <taxon>eudicotyledons</taxon>
        <taxon>Gunneridae</taxon>
        <taxon>Pentapetalae</taxon>
        <taxon>rosids</taxon>
        <taxon>fabids</taxon>
        <taxon>Fabales</taxon>
        <taxon>Fabaceae</taxon>
        <taxon>Papilionoideae</taxon>
        <taxon>50 kb inversion clade</taxon>
        <taxon>NPAAA clade</taxon>
        <taxon>indigoferoid/millettioid clade</taxon>
        <taxon>Phaseoleae</taxon>
        <taxon>Glycine</taxon>
        <taxon>Glycine subgen. Soja</taxon>
    </lineage>
</organism>
<accession>A0A0B2SU25</accession>
<dbReference type="EMBL" id="KN639800">
    <property type="protein sequence ID" value="KHN48360.1"/>
    <property type="molecule type" value="Genomic_DNA"/>
</dbReference>
<sequence length="152" mass="16610">MKTKEAKENAVCVLVRLSQNKEEEEAMIGRAGAILHLVKLLEGGGLRGKKNVATMWYTLCLVAKENKVKAVSTGGMRALVELMVGLGSSMEDLGLSLVYLVGVVVAVAEGIYDFRDSERFTTEQHHLLIQVFDSLQLGQVSSMHNVELSVFS</sequence>
<proteinExistence type="predicted"/>
<evidence type="ECO:0000256" key="1">
    <source>
        <dbReference type="ARBA" id="ARBA00022786"/>
    </source>
</evidence>
<dbReference type="SUPFAM" id="SSF48371">
    <property type="entry name" value="ARM repeat"/>
    <property type="match status" value="1"/>
</dbReference>
<dbReference type="Gene3D" id="1.25.10.10">
    <property type="entry name" value="Leucine-rich Repeat Variant"/>
    <property type="match status" value="1"/>
</dbReference>
<dbReference type="InterPro" id="IPR016024">
    <property type="entry name" value="ARM-type_fold"/>
</dbReference>
<dbReference type="PANTHER" id="PTHR23315">
    <property type="entry name" value="U BOX DOMAIN-CONTAINING"/>
    <property type="match status" value="1"/>
</dbReference>
<dbReference type="Proteomes" id="UP000053555">
    <property type="component" value="Unassembled WGS sequence"/>
</dbReference>
<dbReference type="InterPro" id="IPR011989">
    <property type="entry name" value="ARM-like"/>
</dbReference>
<keyword evidence="2" id="KW-0812">Transmembrane</keyword>
<evidence type="ECO:0000256" key="2">
    <source>
        <dbReference type="SAM" id="Phobius"/>
    </source>
</evidence>